<dbReference type="InterPro" id="IPR008146">
    <property type="entry name" value="Gln_synth_cat_dom"/>
</dbReference>
<dbReference type="FunFam" id="3.10.20.70:FF:000002">
    <property type="entry name" value="Glutamine synthetase I"/>
    <property type="match status" value="1"/>
</dbReference>
<dbReference type="Gene3D" id="3.30.590.10">
    <property type="entry name" value="Glutamine synthetase/guanido kinase, catalytic domain"/>
    <property type="match status" value="1"/>
</dbReference>
<dbReference type="Gene3D" id="3.10.20.70">
    <property type="entry name" value="Glutamine synthetase, N-terminal domain"/>
    <property type="match status" value="1"/>
</dbReference>
<gene>
    <name evidence="10" type="ORF">NOCA1110060</name>
</gene>
<dbReference type="GO" id="GO:0006542">
    <property type="term" value="P:glutamine biosynthetic process"/>
    <property type="evidence" value="ECO:0007669"/>
    <property type="project" value="InterPro"/>
</dbReference>
<dbReference type="InterPro" id="IPR008147">
    <property type="entry name" value="Gln_synt_N"/>
</dbReference>
<dbReference type="GO" id="GO:0046872">
    <property type="term" value="F:metal ion binding"/>
    <property type="evidence" value="ECO:0007669"/>
    <property type="project" value="UniProtKB-KW"/>
</dbReference>
<dbReference type="SUPFAM" id="SSF52317">
    <property type="entry name" value="Class I glutamine amidotransferase-like"/>
    <property type="match status" value="1"/>
</dbReference>
<dbReference type="InterPro" id="IPR029062">
    <property type="entry name" value="Class_I_gatase-like"/>
</dbReference>
<dbReference type="AlphaFoldDB" id="A0A2P2C315"/>
<dbReference type="InterPro" id="IPR017926">
    <property type="entry name" value="GATASE"/>
</dbReference>
<evidence type="ECO:0000256" key="4">
    <source>
        <dbReference type="ARBA" id="ARBA00022741"/>
    </source>
</evidence>
<dbReference type="InterPro" id="IPR036651">
    <property type="entry name" value="Gln_synt_N_sf"/>
</dbReference>
<dbReference type="InterPro" id="IPR044992">
    <property type="entry name" value="ChyE-like"/>
</dbReference>
<feature type="compositionally biased region" description="Low complexity" evidence="7">
    <location>
        <begin position="409"/>
        <end position="442"/>
    </location>
</feature>
<dbReference type="PANTHER" id="PTHR43785">
    <property type="entry name" value="GAMMA-GLUTAMYLPUTRESCINE SYNTHETASE"/>
    <property type="match status" value="1"/>
</dbReference>
<proteinExistence type="predicted"/>
<dbReference type="SUPFAM" id="SSF55931">
    <property type="entry name" value="Glutamine synthetase/guanido kinase"/>
    <property type="match status" value="1"/>
</dbReference>
<dbReference type="Gene3D" id="3.40.50.880">
    <property type="match status" value="1"/>
</dbReference>
<evidence type="ECO:0000256" key="7">
    <source>
        <dbReference type="SAM" id="MobiDB-lite"/>
    </source>
</evidence>
<evidence type="ECO:0000256" key="3">
    <source>
        <dbReference type="ARBA" id="ARBA00022723"/>
    </source>
</evidence>
<evidence type="ECO:0000256" key="6">
    <source>
        <dbReference type="ARBA" id="ARBA00022842"/>
    </source>
</evidence>
<dbReference type="GO" id="GO:0005524">
    <property type="term" value="F:ATP binding"/>
    <property type="evidence" value="ECO:0007669"/>
    <property type="project" value="UniProtKB-KW"/>
</dbReference>
<name>A0A2P2C315_9ZZZZ</name>
<dbReference type="CDD" id="cd01741">
    <property type="entry name" value="GATase1_1"/>
    <property type="match status" value="1"/>
</dbReference>
<dbReference type="SUPFAM" id="SSF54368">
    <property type="entry name" value="Glutamine synthetase, N-terminal domain"/>
    <property type="match status" value="1"/>
</dbReference>
<evidence type="ECO:0000256" key="1">
    <source>
        <dbReference type="ARBA" id="ARBA00001946"/>
    </source>
</evidence>
<dbReference type="GO" id="GO:0004356">
    <property type="term" value="F:glutamine synthetase activity"/>
    <property type="evidence" value="ECO:0007669"/>
    <property type="project" value="UniProtKB-EC"/>
</dbReference>
<dbReference type="PROSITE" id="PS51273">
    <property type="entry name" value="GATASE_TYPE_1"/>
    <property type="match status" value="1"/>
</dbReference>
<evidence type="ECO:0000259" key="8">
    <source>
        <dbReference type="PROSITE" id="PS51986"/>
    </source>
</evidence>
<accession>A0A2P2C315</accession>
<evidence type="ECO:0000256" key="2">
    <source>
        <dbReference type="ARBA" id="ARBA00022598"/>
    </source>
</evidence>
<dbReference type="PROSITE" id="PS51987">
    <property type="entry name" value="GS_CATALYTIC"/>
    <property type="match status" value="1"/>
</dbReference>
<dbReference type="GO" id="GO:0003922">
    <property type="term" value="F:GMP synthase (glutamine-hydrolyzing) activity"/>
    <property type="evidence" value="ECO:0007669"/>
    <property type="project" value="UniProtKB-EC"/>
</dbReference>
<dbReference type="Pfam" id="PF00120">
    <property type="entry name" value="Gln-synt_C"/>
    <property type="match status" value="1"/>
</dbReference>
<sequence length="698" mass="75847">MGKQEDFVLRALEERDVRFVRLWFTDVLGFLKSVSVAPAELENAFDEGIGFDGSAIEGFARVYESDMLAHPDASTFQILPWRTGEDGGPTTARMFCDIVMPDGSPSYADPRHVLKRTLSKAADQGFTFYTHPEIEFYLFKDVPGKGDEPEPVDRSGFFDHTAQSRGADFRRDAITMLEAMGISVEFSHHEGGPGQQEIDLRYADALTTADNIMTFRTVVREVALSHDIWASFMPKPFTTHPGSGMHTHVSLFEGDRNAFFEAGAQYQLSRTGRQFIAGILRHASEISVVTNQWVNSYKRLLGGGEAPSSICWGHNNRSAMVRVPMYKPNKGQSTRVELRTIDPACNPYLAFAVTLAAGMKGIEEGYELPREAEDDVWSLTERERKALGIAPLPKSLWTRSASRRTPSCSPRRWASTSSTSSCATSARSGRSTAPRSPPSSATGCCRSSDRVAEGDGERDGVSARVLVVEHQESCPAHLVGDWLEAAGCTLEVCRPYAGDEIPALTAYDGALVLGGDMGAHDDETVAWLAPLKDRVRAAAAAGTPMLGICLGHQVIAAALGGRVARNPRGQTVGLEPVGWSAEAATDDWVGGHTGAEVAVHWNNDVVVDLPDGAVVLARTPDGAVQVARLAPRAWGVQAHPEVDVEILRRWAESDRDDHVSMGIDQERVLADIATAAAALTEHWQPIVERFAGIVRGAR</sequence>
<protein>
    <submittedName>
        <fullName evidence="10">Putative bifunctional protein glutamine synthetase and GMP synthetase (Glutamine-hydrolyzing)</fullName>
        <ecNumber evidence="10">6.3.1.2</ecNumber>
        <ecNumber evidence="10">6.3.5.2</ecNumber>
    </submittedName>
</protein>
<organism evidence="10">
    <name type="scientific">metagenome</name>
    <dbReference type="NCBI Taxonomy" id="256318"/>
    <lineage>
        <taxon>unclassified sequences</taxon>
        <taxon>metagenomes</taxon>
    </lineage>
</organism>
<dbReference type="PROSITE" id="PS00181">
    <property type="entry name" value="GLNA_ATP"/>
    <property type="match status" value="1"/>
</dbReference>
<dbReference type="Pfam" id="PF03951">
    <property type="entry name" value="Gln-synt_N"/>
    <property type="match status" value="1"/>
</dbReference>
<feature type="compositionally biased region" description="Basic and acidic residues" evidence="7">
    <location>
        <begin position="447"/>
        <end position="458"/>
    </location>
</feature>
<comment type="cofactor">
    <cofactor evidence="1">
        <name>Mg(2+)</name>
        <dbReference type="ChEBI" id="CHEBI:18420"/>
    </cofactor>
</comment>
<dbReference type="PANTHER" id="PTHR43785:SF11">
    <property type="entry name" value="GAMMA-GLUTAMYLPOLYAMINE SYNTHETASE GLNA2"/>
    <property type="match status" value="1"/>
</dbReference>
<evidence type="ECO:0000256" key="5">
    <source>
        <dbReference type="ARBA" id="ARBA00022840"/>
    </source>
</evidence>
<dbReference type="InterPro" id="IPR014746">
    <property type="entry name" value="Gln_synth/guanido_kin_cat_dom"/>
</dbReference>
<evidence type="ECO:0000259" key="9">
    <source>
        <dbReference type="PROSITE" id="PS51987"/>
    </source>
</evidence>
<dbReference type="SMART" id="SM01230">
    <property type="entry name" value="Gln-synt_C"/>
    <property type="match status" value="1"/>
</dbReference>
<feature type="domain" description="GS catalytic" evidence="9">
    <location>
        <begin position="110"/>
        <end position="364"/>
    </location>
</feature>
<keyword evidence="4" id="KW-0547">Nucleotide-binding</keyword>
<keyword evidence="3" id="KW-0479">Metal-binding</keyword>
<dbReference type="EMBL" id="CZKB01000003">
    <property type="protein sequence ID" value="CUR56384.1"/>
    <property type="molecule type" value="Genomic_DNA"/>
</dbReference>
<feature type="region of interest" description="Disordered" evidence="7">
    <location>
        <begin position="400"/>
        <end position="458"/>
    </location>
</feature>
<dbReference type="InterPro" id="IPR027303">
    <property type="entry name" value="Gln_synth_gly_rich_site"/>
</dbReference>
<reference evidence="10" key="1">
    <citation type="submission" date="2015-08" db="EMBL/GenBank/DDBJ databases">
        <authorList>
            <person name="Babu N.S."/>
            <person name="Beckwith C.J."/>
            <person name="Beseler K.G."/>
            <person name="Brison A."/>
            <person name="Carone J.V."/>
            <person name="Caskin T.P."/>
            <person name="Diamond M."/>
            <person name="Durham M.E."/>
            <person name="Foxe J.M."/>
            <person name="Go M."/>
            <person name="Henderson B.A."/>
            <person name="Jones I.B."/>
            <person name="McGettigan J.A."/>
            <person name="Micheletti S.J."/>
            <person name="Nasrallah M.E."/>
            <person name="Ortiz D."/>
            <person name="Piller C.R."/>
            <person name="Privatt S.R."/>
            <person name="Schneider S.L."/>
            <person name="Sharp S."/>
            <person name="Smith T.C."/>
            <person name="Stanton J.D."/>
            <person name="Ullery H.E."/>
            <person name="Wilson R.J."/>
            <person name="Serrano M.G."/>
            <person name="Buck G."/>
            <person name="Lee V."/>
            <person name="Wang Y."/>
            <person name="Carvalho R."/>
            <person name="Voegtly L."/>
            <person name="Shi R."/>
            <person name="Duckworth R."/>
            <person name="Johnson A."/>
            <person name="Loviza R."/>
            <person name="Walstead R."/>
            <person name="Shah Z."/>
            <person name="Kiflezghi M."/>
            <person name="Wade K."/>
            <person name="Ball S.L."/>
            <person name="Bradley K.W."/>
            <person name="Asai D.J."/>
            <person name="Bowman C.A."/>
            <person name="Russell D.A."/>
            <person name="Pope W.H."/>
            <person name="Jacobs-Sera D."/>
            <person name="Hendrix R.W."/>
            <person name="Hatfull G.F."/>
        </authorList>
    </citation>
    <scope>NUCLEOTIDE SEQUENCE</scope>
</reference>
<dbReference type="EC" id="6.3.1.2" evidence="10"/>
<dbReference type="EC" id="6.3.5.2" evidence="10"/>
<keyword evidence="2 10" id="KW-0436">Ligase</keyword>
<feature type="domain" description="GS beta-grasp" evidence="8">
    <location>
        <begin position="15"/>
        <end position="103"/>
    </location>
</feature>
<evidence type="ECO:0000313" key="10">
    <source>
        <dbReference type="EMBL" id="CUR56384.1"/>
    </source>
</evidence>
<dbReference type="Pfam" id="PF00117">
    <property type="entry name" value="GATase"/>
    <property type="match status" value="1"/>
</dbReference>
<keyword evidence="5" id="KW-0067">ATP-binding</keyword>
<keyword evidence="6" id="KW-0460">Magnesium</keyword>
<dbReference type="PROSITE" id="PS51986">
    <property type="entry name" value="GS_BETA_GRASP"/>
    <property type="match status" value="1"/>
</dbReference>